<accession>A0ABR3AKI0</accession>
<proteinExistence type="predicted"/>
<protein>
    <submittedName>
        <fullName evidence="1">Uncharacterized protein</fullName>
    </submittedName>
</protein>
<gene>
    <name evidence="1" type="ORF">J3Q64DRAFT_1703929</name>
</gene>
<reference evidence="1 2" key="1">
    <citation type="submission" date="2024-04" db="EMBL/GenBank/DDBJ databases">
        <title>Symmetric and asymmetric DNA N6-adenine methylation regulates different biological responses in Mucorales.</title>
        <authorList>
            <consortium name="Lawrence Berkeley National Laboratory"/>
            <person name="Lax C."/>
            <person name="Mondo S.J."/>
            <person name="Osorio-Concepcion M."/>
            <person name="Muszewska A."/>
            <person name="Corrochano-Luque M."/>
            <person name="Gutierrez G."/>
            <person name="Riley R."/>
            <person name="Lipzen A."/>
            <person name="Guo J."/>
            <person name="Hundley H."/>
            <person name="Amirebrahimi M."/>
            <person name="Ng V."/>
            <person name="Lorenzo-Gutierrez D."/>
            <person name="Binder U."/>
            <person name="Yang J."/>
            <person name="Song Y."/>
            <person name="Canovas D."/>
            <person name="Navarro E."/>
            <person name="Freitag M."/>
            <person name="Gabaldon T."/>
            <person name="Grigoriev I.V."/>
            <person name="Corrochano L.M."/>
            <person name="Nicolas F.E."/>
            <person name="Garre V."/>
        </authorList>
    </citation>
    <scope>NUCLEOTIDE SEQUENCE [LARGE SCALE GENOMIC DNA]</scope>
    <source>
        <strain evidence="1 2">L51</strain>
    </source>
</reference>
<evidence type="ECO:0000313" key="1">
    <source>
        <dbReference type="EMBL" id="KAL0075576.1"/>
    </source>
</evidence>
<name>A0ABR3AKI0_PHYBL</name>
<sequence length="156" mass="17904">MIYLSVFNVFTLEQTFNADSVVKEGILIYIGVLSIIHELIVIRRCGDQDTYYLWVVNHSNFNDEYAEDNNFGTQSALHDPNPYPFTSTRPIPKMYIRILDIYSNYCICNGDSITEDPEEEAETRAFLESDGNSGSKLLVHLLLTREFRKPEVALLV</sequence>
<organism evidence="1 2">
    <name type="scientific">Phycomyces blakesleeanus</name>
    <dbReference type="NCBI Taxonomy" id="4837"/>
    <lineage>
        <taxon>Eukaryota</taxon>
        <taxon>Fungi</taxon>
        <taxon>Fungi incertae sedis</taxon>
        <taxon>Mucoromycota</taxon>
        <taxon>Mucoromycotina</taxon>
        <taxon>Mucoromycetes</taxon>
        <taxon>Mucorales</taxon>
        <taxon>Phycomycetaceae</taxon>
        <taxon>Phycomyces</taxon>
    </lineage>
</organism>
<comment type="caution">
    <text evidence="1">The sequence shown here is derived from an EMBL/GenBank/DDBJ whole genome shotgun (WGS) entry which is preliminary data.</text>
</comment>
<keyword evidence="2" id="KW-1185">Reference proteome</keyword>
<dbReference type="EMBL" id="JBCLYO010000035">
    <property type="protein sequence ID" value="KAL0075576.1"/>
    <property type="molecule type" value="Genomic_DNA"/>
</dbReference>
<evidence type="ECO:0000313" key="2">
    <source>
        <dbReference type="Proteomes" id="UP001448207"/>
    </source>
</evidence>
<dbReference type="Proteomes" id="UP001448207">
    <property type="component" value="Unassembled WGS sequence"/>
</dbReference>